<dbReference type="AlphaFoldDB" id="A0AAV7N0N5"/>
<dbReference type="EMBL" id="JANPWB010000013">
    <property type="protein sequence ID" value="KAJ1108505.1"/>
    <property type="molecule type" value="Genomic_DNA"/>
</dbReference>
<name>A0AAV7N0N5_PLEWA</name>
<comment type="caution">
    <text evidence="1">The sequence shown here is derived from an EMBL/GenBank/DDBJ whole genome shotgun (WGS) entry which is preliminary data.</text>
</comment>
<accession>A0AAV7N0N5</accession>
<keyword evidence="2" id="KW-1185">Reference proteome</keyword>
<gene>
    <name evidence="1" type="ORF">NDU88_005881</name>
</gene>
<dbReference type="Proteomes" id="UP001066276">
    <property type="component" value="Chromosome 9"/>
</dbReference>
<protein>
    <submittedName>
        <fullName evidence="1">Uncharacterized protein</fullName>
    </submittedName>
</protein>
<sequence length="167" mass="18876">MHLKNLWPAPSVAGKLEQSGWSLPTFPAESEVSWGARGRCEPESASEQALPALPSVQPVGDAAAFPRDQRNATRSLLLQPCRAVVSGRWAARGRCLLPYLLLRSSGRGRRTELPQQNSQHEFNHLVDERPWSGPYNQRRDSKLSQAFRVRERNSSTHRLLVYLLQRI</sequence>
<proteinExistence type="predicted"/>
<evidence type="ECO:0000313" key="1">
    <source>
        <dbReference type="EMBL" id="KAJ1108505.1"/>
    </source>
</evidence>
<reference evidence="1" key="1">
    <citation type="journal article" date="2022" name="bioRxiv">
        <title>Sequencing and chromosome-scale assembly of the giantPleurodeles waltlgenome.</title>
        <authorList>
            <person name="Brown T."/>
            <person name="Elewa A."/>
            <person name="Iarovenko S."/>
            <person name="Subramanian E."/>
            <person name="Araus A.J."/>
            <person name="Petzold A."/>
            <person name="Susuki M."/>
            <person name="Suzuki K.-i.T."/>
            <person name="Hayashi T."/>
            <person name="Toyoda A."/>
            <person name="Oliveira C."/>
            <person name="Osipova E."/>
            <person name="Leigh N.D."/>
            <person name="Simon A."/>
            <person name="Yun M.H."/>
        </authorList>
    </citation>
    <scope>NUCLEOTIDE SEQUENCE</scope>
    <source>
        <strain evidence="1">20211129_DDA</strain>
        <tissue evidence="1">Liver</tissue>
    </source>
</reference>
<evidence type="ECO:0000313" key="2">
    <source>
        <dbReference type="Proteomes" id="UP001066276"/>
    </source>
</evidence>
<organism evidence="1 2">
    <name type="scientific">Pleurodeles waltl</name>
    <name type="common">Iberian ribbed newt</name>
    <dbReference type="NCBI Taxonomy" id="8319"/>
    <lineage>
        <taxon>Eukaryota</taxon>
        <taxon>Metazoa</taxon>
        <taxon>Chordata</taxon>
        <taxon>Craniata</taxon>
        <taxon>Vertebrata</taxon>
        <taxon>Euteleostomi</taxon>
        <taxon>Amphibia</taxon>
        <taxon>Batrachia</taxon>
        <taxon>Caudata</taxon>
        <taxon>Salamandroidea</taxon>
        <taxon>Salamandridae</taxon>
        <taxon>Pleurodelinae</taxon>
        <taxon>Pleurodeles</taxon>
    </lineage>
</organism>